<keyword evidence="2" id="KW-0678">Repressor</keyword>
<comment type="caution">
    <text evidence="3">The sequence shown here is derived from an EMBL/GenBank/DDBJ whole genome shotgun (WGS) entry which is preliminary data.</text>
</comment>
<evidence type="ECO:0000256" key="1">
    <source>
        <dbReference type="ARBA" id="ARBA00010574"/>
    </source>
</evidence>
<comment type="subunit">
    <text evidence="2">Interacts with ribosomal protein uL14 (rplN).</text>
</comment>
<dbReference type="GO" id="GO:0017148">
    <property type="term" value="P:negative regulation of translation"/>
    <property type="evidence" value="ECO:0007669"/>
    <property type="project" value="UniProtKB-UniRule"/>
</dbReference>
<evidence type="ECO:0000256" key="2">
    <source>
        <dbReference type="HAMAP-Rule" id="MF_01477"/>
    </source>
</evidence>
<dbReference type="NCBIfam" id="TIGR00090">
    <property type="entry name" value="rsfS_iojap_ybeB"/>
    <property type="match status" value="1"/>
</dbReference>
<dbReference type="GO" id="GO:0090071">
    <property type="term" value="P:negative regulation of ribosome biogenesis"/>
    <property type="evidence" value="ECO:0007669"/>
    <property type="project" value="UniProtKB-UniRule"/>
</dbReference>
<dbReference type="PANTHER" id="PTHR21043:SF0">
    <property type="entry name" value="MITOCHONDRIAL ASSEMBLY OF RIBOSOMAL LARGE SUBUNIT PROTEIN 1"/>
    <property type="match status" value="1"/>
</dbReference>
<comment type="similarity">
    <text evidence="1 2">Belongs to the Iojap/RsfS family.</text>
</comment>
<reference evidence="3 4" key="1">
    <citation type="submission" date="2019-03" db="EMBL/GenBank/DDBJ databases">
        <title>Genomic Encyclopedia of Type Strains, Phase IV (KMG-IV): sequencing the most valuable type-strain genomes for metagenomic binning, comparative biology and taxonomic classification.</title>
        <authorList>
            <person name="Goeker M."/>
        </authorList>
    </citation>
    <scope>NUCLEOTIDE SEQUENCE [LARGE SCALE GENOMIC DNA]</scope>
    <source>
        <strain evidence="3 4">DSM 16326</strain>
    </source>
</reference>
<dbReference type="HAMAP" id="MF_01477">
    <property type="entry name" value="Iojap_RsfS"/>
    <property type="match status" value="1"/>
</dbReference>
<organism evidence="3 4">
    <name type="scientific">Thiohalophilus thiocyanatoxydans</name>
    <dbReference type="NCBI Taxonomy" id="381308"/>
    <lineage>
        <taxon>Bacteria</taxon>
        <taxon>Pseudomonadati</taxon>
        <taxon>Pseudomonadota</taxon>
        <taxon>Gammaproteobacteria</taxon>
        <taxon>Thiohalomonadales</taxon>
        <taxon>Thiohalophilaceae</taxon>
        <taxon>Thiohalophilus</taxon>
    </lineage>
</organism>
<sequence>MNEEQLTQLVVDAIEDVKGADIKVLDVRGKSSVTDIMVMATGNTARQVKAIADSIVVKAKAGGVKPLGMEGEQHAEWVLVDLGDVVAHIMQPSIRDFYNLEKLWGEDSPKAVEK</sequence>
<dbReference type="Pfam" id="PF02410">
    <property type="entry name" value="RsfS"/>
    <property type="match status" value="1"/>
</dbReference>
<proteinExistence type="inferred from homology"/>
<keyword evidence="2" id="KW-0810">Translation regulation</keyword>
<dbReference type="EMBL" id="SOQX01000004">
    <property type="protein sequence ID" value="TDY01070.1"/>
    <property type="molecule type" value="Genomic_DNA"/>
</dbReference>
<dbReference type="PANTHER" id="PTHR21043">
    <property type="entry name" value="IOJAP SUPERFAMILY ORTHOLOG"/>
    <property type="match status" value="1"/>
</dbReference>
<evidence type="ECO:0000313" key="3">
    <source>
        <dbReference type="EMBL" id="TDY01070.1"/>
    </source>
</evidence>
<dbReference type="SUPFAM" id="SSF81301">
    <property type="entry name" value="Nucleotidyltransferase"/>
    <property type="match status" value="1"/>
</dbReference>
<gene>
    <name evidence="2" type="primary">rsfS</name>
    <name evidence="3" type="ORF">EDC23_1816</name>
</gene>
<dbReference type="RefSeq" id="WP_134083702.1">
    <property type="nucleotide sequence ID" value="NZ_SOQX01000004.1"/>
</dbReference>
<dbReference type="InterPro" id="IPR004394">
    <property type="entry name" value="Iojap/RsfS/C7orf30"/>
</dbReference>
<protein>
    <recommendedName>
        <fullName evidence="2">Ribosomal silencing factor RsfS</fullName>
    </recommendedName>
</protein>
<dbReference type="AlphaFoldDB" id="A0A4R8IPH2"/>
<keyword evidence="4" id="KW-1185">Reference proteome</keyword>
<dbReference type="Gene3D" id="3.30.460.10">
    <property type="entry name" value="Beta Polymerase, domain 2"/>
    <property type="match status" value="1"/>
</dbReference>
<dbReference type="GO" id="GO:0005737">
    <property type="term" value="C:cytoplasm"/>
    <property type="evidence" value="ECO:0007669"/>
    <property type="project" value="UniProtKB-SubCell"/>
</dbReference>
<comment type="subcellular location">
    <subcellularLocation>
        <location evidence="2">Cytoplasm</location>
    </subcellularLocation>
</comment>
<evidence type="ECO:0000313" key="4">
    <source>
        <dbReference type="Proteomes" id="UP000294914"/>
    </source>
</evidence>
<comment type="function">
    <text evidence="2">Functions as a ribosomal silencing factor. Interacts with ribosomal protein uL14 (rplN), blocking formation of intersubunit bridge B8. Prevents association of the 30S and 50S ribosomal subunits and the formation of functional ribosomes, thus repressing translation.</text>
</comment>
<accession>A0A4R8IPH2</accession>
<dbReference type="GO" id="GO:0043023">
    <property type="term" value="F:ribosomal large subunit binding"/>
    <property type="evidence" value="ECO:0007669"/>
    <property type="project" value="TreeGrafter"/>
</dbReference>
<dbReference type="InterPro" id="IPR043519">
    <property type="entry name" value="NT_sf"/>
</dbReference>
<name>A0A4R8IPH2_9GAMM</name>
<dbReference type="OrthoDB" id="9793681at2"/>
<keyword evidence="2" id="KW-0963">Cytoplasm</keyword>
<dbReference type="GO" id="GO:0042256">
    <property type="term" value="P:cytosolic ribosome assembly"/>
    <property type="evidence" value="ECO:0007669"/>
    <property type="project" value="UniProtKB-UniRule"/>
</dbReference>
<dbReference type="Proteomes" id="UP000294914">
    <property type="component" value="Unassembled WGS sequence"/>
</dbReference>